<name>B8JH87_ANAD2</name>
<evidence type="ECO:0008006" key="4">
    <source>
        <dbReference type="Google" id="ProtNLM"/>
    </source>
</evidence>
<feature type="signal peptide" evidence="1">
    <location>
        <begin position="1"/>
        <end position="19"/>
    </location>
</feature>
<gene>
    <name evidence="2" type="ordered locus">A2cp1_1445</name>
</gene>
<reference evidence="2" key="1">
    <citation type="submission" date="2009-01" db="EMBL/GenBank/DDBJ databases">
        <title>Complete sequence of Anaeromyxobacter dehalogenans 2CP-1.</title>
        <authorList>
            <consortium name="US DOE Joint Genome Institute"/>
            <person name="Lucas S."/>
            <person name="Copeland A."/>
            <person name="Lapidus A."/>
            <person name="Glavina del Rio T."/>
            <person name="Dalin E."/>
            <person name="Tice H."/>
            <person name="Bruce D."/>
            <person name="Goodwin L."/>
            <person name="Pitluck S."/>
            <person name="Saunders E."/>
            <person name="Brettin T."/>
            <person name="Detter J.C."/>
            <person name="Han C."/>
            <person name="Larimer F."/>
            <person name="Land M."/>
            <person name="Hauser L."/>
            <person name="Kyrpides N."/>
            <person name="Ovchinnikova G."/>
            <person name="Beliaev A.S."/>
            <person name="Richardson P."/>
        </authorList>
    </citation>
    <scope>NUCLEOTIDE SEQUENCE</scope>
    <source>
        <strain evidence="2">2CP-1</strain>
    </source>
</reference>
<evidence type="ECO:0000313" key="3">
    <source>
        <dbReference type="Proteomes" id="UP000007089"/>
    </source>
</evidence>
<dbReference type="EMBL" id="CP001359">
    <property type="protein sequence ID" value="ACL64789.1"/>
    <property type="molecule type" value="Genomic_DNA"/>
</dbReference>
<dbReference type="Proteomes" id="UP000007089">
    <property type="component" value="Chromosome"/>
</dbReference>
<proteinExistence type="predicted"/>
<keyword evidence="3" id="KW-1185">Reference proteome</keyword>
<protein>
    <recommendedName>
        <fullName evidence="4">DUF3108 domain-containing protein</fullName>
    </recommendedName>
</protein>
<feature type="chain" id="PRO_5002875280" description="DUF3108 domain-containing protein" evidence="1">
    <location>
        <begin position="20"/>
        <end position="262"/>
    </location>
</feature>
<evidence type="ECO:0000256" key="1">
    <source>
        <dbReference type="SAM" id="SignalP"/>
    </source>
</evidence>
<dbReference type="HOGENOM" id="CLU_1096860_0_0_7"/>
<keyword evidence="1" id="KW-0732">Signal</keyword>
<dbReference type="KEGG" id="acp:A2cp1_1445"/>
<dbReference type="Pfam" id="PF11306">
    <property type="entry name" value="DUF3108"/>
    <property type="match status" value="1"/>
</dbReference>
<accession>B8JH87</accession>
<organism evidence="2 3">
    <name type="scientific">Anaeromyxobacter dehalogenans (strain ATCC BAA-258 / DSM 21875 / 2CP-1)</name>
    <dbReference type="NCBI Taxonomy" id="455488"/>
    <lineage>
        <taxon>Bacteria</taxon>
        <taxon>Pseudomonadati</taxon>
        <taxon>Myxococcota</taxon>
        <taxon>Myxococcia</taxon>
        <taxon>Myxococcales</taxon>
        <taxon>Cystobacterineae</taxon>
        <taxon>Anaeromyxobacteraceae</taxon>
        <taxon>Anaeromyxobacter</taxon>
    </lineage>
</organism>
<sequence length="262" mass="28180">MTSAALLVLALLAPSAAPAAPACGPPPLAAGARPWGPGETLTFDLDLLGMVRTGTLQLSVERPMSRGRVIPLRARARTDASLAALKNVTAVGFSWIDADTLLPERYRDEALENGVRKVSDTRLAPPAGEVVVAYRYGDREGKTSYPRQGPVLDALSAVYLLRAARLAPGEAFCFELVANRRFWRLEGTVARKIEPVDTPAGRFQTLRVDAVARRADDPAARARPLHLWFSNDGRRLLVAAVSEIDLGPVRAMLASVRGARAP</sequence>
<dbReference type="InterPro" id="IPR021457">
    <property type="entry name" value="DUF3108"/>
</dbReference>
<dbReference type="RefSeq" id="WP_012632739.1">
    <property type="nucleotide sequence ID" value="NC_011891.1"/>
</dbReference>
<evidence type="ECO:0000313" key="2">
    <source>
        <dbReference type="EMBL" id="ACL64789.1"/>
    </source>
</evidence>
<dbReference type="AlphaFoldDB" id="B8JH87"/>